<evidence type="ECO:0000313" key="2">
    <source>
        <dbReference type="EMBL" id="KAF8563365.1"/>
    </source>
</evidence>
<evidence type="ECO:0000256" key="1">
    <source>
        <dbReference type="SAM" id="MobiDB-lite"/>
    </source>
</evidence>
<comment type="caution">
    <text evidence="2">The sequence shown here is derived from an EMBL/GenBank/DDBJ whole genome shotgun (WGS) entry which is preliminary data.</text>
</comment>
<dbReference type="EMBL" id="JTDF01012102">
    <property type="protein sequence ID" value="KAF8563365.1"/>
    <property type="molecule type" value="Genomic_DNA"/>
</dbReference>
<keyword evidence="3" id="KW-1185">Reference proteome</keyword>
<accession>A0A8T0D6A2</accession>
<feature type="compositionally biased region" description="Basic and acidic residues" evidence="1">
    <location>
        <begin position="84"/>
        <end position="94"/>
    </location>
</feature>
<gene>
    <name evidence="2" type="ORF">P879_11752</name>
</gene>
<reference evidence="2 3" key="1">
    <citation type="submission" date="2019-07" db="EMBL/GenBank/DDBJ databases">
        <title>Annotation for the trematode Paragonimus westermani.</title>
        <authorList>
            <person name="Choi Y.-J."/>
        </authorList>
    </citation>
    <scope>NUCLEOTIDE SEQUENCE [LARGE SCALE GENOMIC DNA]</scope>
    <source>
        <strain evidence="2">180907_Pwestermani</strain>
    </source>
</reference>
<proteinExistence type="predicted"/>
<dbReference type="Proteomes" id="UP000699462">
    <property type="component" value="Unassembled WGS sequence"/>
</dbReference>
<organism evidence="2 3">
    <name type="scientific">Paragonimus westermani</name>
    <dbReference type="NCBI Taxonomy" id="34504"/>
    <lineage>
        <taxon>Eukaryota</taxon>
        <taxon>Metazoa</taxon>
        <taxon>Spiralia</taxon>
        <taxon>Lophotrochozoa</taxon>
        <taxon>Platyhelminthes</taxon>
        <taxon>Trematoda</taxon>
        <taxon>Digenea</taxon>
        <taxon>Plagiorchiida</taxon>
        <taxon>Troglotremata</taxon>
        <taxon>Troglotrematidae</taxon>
        <taxon>Paragonimus</taxon>
    </lineage>
</organism>
<feature type="region of interest" description="Disordered" evidence="1">
    <location>
        <begin position="43"/>
        <end position="94"/>
    </location>
</feature>
<dbReference type="AlphaFoldDB" id="A0A8T0D6A2"/>
<name>A0A8T0D6A2_9TREM</name>
<feature type="non-terminal residue" evidence="2">
    <location>
        <position position="1"/>
    </location>
</feature>
<protein>
    <submittedName>
        <fullName evidence="2">Uncharacterized protein</fullName>
    </submittedName>
</protein>
<feature type="compositionally biased region" description="Polar residues" evidence="1">
    <location>
        <begin position="54"/>
        <end position="67"/>
    </location>
</feature>
<feature type="non-terminal residue" evidence="2">
    <location>
        <position position="94"/>
    </location>
</feature>
<evidence type="ECO:0000313" key="3">
    <source>
        <dbReference type="Proteomes" id="UP000699462"/>
    </source>
</evidence>
<feature type="compositionally biased region" description="Basic residues" evidence="1">
    <location>
        <begin position="74"/>
        <end position="83"/>
    </location>
</feature>
<sequence>DPIVKNLDVIRAFGAPDDPVLLESTCLPDEAFQIRHPMDQHQLPTSVDSRDVSQQEAKVTHSIQLTDRWSSKTRSNKSKSRTRRYAETSDRRLV</sequence>